<dbReference type="Pfam" id="PF04127">
    <property type="entry name" value="DFP"/>
    <property type="match status" value="1"/>
</dbReference>
<name>A0A6G9AP12_9BACT</name>
<dbReference type="RefSeq" id="WP_167209767.1">
    <property type="nucleotide sequence ID" value="NZ_CP050063.1"/>
</dbReference>
<dbReference type="Proteomes" id="UP000501802">
    <property type="component" value="Chromosome"/>
</dbReference>
<keyword evidence="2 3" id="KW-0456">Lyase</keyword>
<comment type="catalytic activity">
    <reaction evidence="3 4">
        <text>(R)-4'-phosphopantothenate + L-cysteine + CTP = N-[(R)-4-phosphopantothenoyl]-L-cysteine + CMP + diphosphate + H(+)</text>
        <dbReference type="Rhea" id="RHEA:19397"/>
        <dbReference type="ChEBI" id="CHEBI:10986"/>
        <dbReference type="ChEBI" id="CHEBI:15378"/>
        <dbReference type="ChEBI" id="CHEBI:33019"/>
        <dbReference type="ChEBI" id="CHEBI:35235"/>
        <dbReference type="ChEBI" id="CHEBI:37563"/>
        <dbReference type="ChEBI" id="CHEBI:59458"/>
        <dbReference type="ChEBI" id="CHEBI:60377"/>
        <dbReference type="EC" id="6.3.2.5"/>
    </reaction>
</comment>
<dbReference type="Pfam" id="PF02441">
    <property type="entry name" value="Flavoprotein"/>
    <property type="match status" value="1"/>
</dbReference>
<sequence length="412" mass="44892">MNGKRILLGITGSISAYKSALLVRLLVKAGADVQVVMTQSAQEFITPLTLATLSKRPVLSTFVNDASGSWNNHVELGLWADALVIAPASAHTLARCAHGLTDDLLSAVYLSAKCPVFFAPAMDLDMYRHPTTVENIHRLESFGNHIIHAEHGELASGLIGEGRLAEPETIVEFLNTFWFQNQGVRSDQQDRQALGPLQNKQVLVTAGPTQEAIDPVRFISNHSTGKMGYAIARAFAQAGADVTLVSGPTVLPLPHPSIRRIDVRSAQDMFEASQLAFASSDIAVWSAAVADYTPVHVADQKIKKKEQQFSLELTKTTDIAATLGSQKRPGQLLMGFALETNDERENAVKKLRSKQLDWIVLNSLRDQGAGFGHDTNKITVIDKDEQTHEFALKTKDEVAQDLVNLIAQKLSA</sequence>
<organism evidence="7 8">
    <name type="scientific">Spirosoma aureum</name>
    <dbReference type="NCBI Taxonomy" id="2692134"/>
    <lineage>
        <taxon>Bacteria</taxon>
        <taxon>Pseudomonadati</taxon>
        <taxon>Bacteroidota</taxon>
        <taxon>Cytophagia</taxon>
        <taxon>Cytophagales</taxon>
        <taxon>Cytophagaceae</taxon>
        <taxon>Spirosoma</taxon>
    </lineage>
</organism>
<keyword evidence="3 4" id="KW-0436">Ligase</keyword>
<dbReference type="UniPathway" id="UPA00241">
    <property type="reaction ID" value="UER00353"/>
</dbReference>
<keyword evidence="3" id="KW-0511">Multifunctional enzyme</keyword>
<dbReference type="GO" id="GO:0071513">
    <property type="term" value="C:phosphopantothenoylcysteine decarboxylase complex"/>
    <property type="evidence" value="ECO:0007669"/>
    <property type="project" value="TreeGrafter"/>
</dbReference>
<proteinExistence type="inferred from homology"/>
<dbReference type="GO" id="GO:0004632">
    <property type="term" value="F:phosphopantothenate--cysteine ligase activity"/>
    <property type="evidence" value="ECO:0007669"/>
    <property type="project" value="UniProtKB-UniRule"/>
</dbReference>
<feature type="binding site" evidence="3">
    <location>
        <position position="354"/>
    </location>
    <ligand>
        <name>CTP</name>
        <dbReference type="ChEBI" id="CHEBI:37563"/>
    </ligand>
</feature>
<feature type="binding site" evidence="3">
    <location>
        <position position="350"/>
    </location>
    <ligand>
        <name>CTP</name>
        <dbReference type="ChEBI" id="CHEBI:37563"/>
    </ligand>
</feature>
<comment type="pathway">
    <text evidence="3 4">Cofactor biosynthesis; coenzyme A biosynthesis; CoA from (R)-pantothenate: step 3/5.</text>
</comment>
<dbReference type="GO" id="GO:0015937">
    <property type="term" value="P:coenzyme A biosynthetic process"/>
    <property type="evidence" value="ECO:0007669"/>
    <property type="project" value="UniProtKB-UniRule"/>
</dbReference>
<comment type="similarity">
    <text evidence="3 4">In the N-terminal section; belongs to the HFCD (homo-oligomeric flavin containing Cys decarboxylase) superfamily.</text>
</comment>
<keyword evidence="3" id="KW-0479">Metal-binding</keyword>
<dbReference type="Gene3D" id="3.40.50.10300">
    <property type="entry name" value="CoaB-like"/>
    <property type="match status" value="1"/>
</dbReference>
<keyword evidence="3" id="KW-0460">Magnesium</keyword>
<dbReference type="HAMAP" id="MF_02225">
    <property type="entry name" value="CoaBC"/>
    <property type="match status" value="1"/>
</dbReference>
<dbReference type="EMBL" id="CP050063">
    <property type="protein sequence ID" value="QIP14079.1"/>
    <property type="molecule type" value="Genomic_DNA"/>
</dbReference>
<keyword evidence="1 3" id="KW-0210">Decarboxylase</keyword>
<dbReference type="GO" id="GO:0004633">
    <property type="term" value="F:phosphopantothenoylcysteine decarboxylase activity"/>
    <property type="evidence" value="ECO:0007669"/>
    <property type="project" value="UniProtKB-UniRule"/>
</dbReference>
<reference evidence="7 8" key="1">
    <citation type="submission" date="2020-03" db="EMBL/GenBank/DDBJ databases">
        <authorList>
            <person name="Kim M.K."/>
        </authorList>
    </citation>
    <scope>NUCLEOTIDE SEQUENCE [LARGE SCALE GENOMIC DNA]</scope>
    <source>
        <strain evidence="7 8">BT328</strain>
    </source>
</reference>
<comment type="function">
    <text evidence="3">Catalyzes two sequential steps in the biosynthesis of coenzyme A. In the first step cysteine is conjugated to 4'-phosphopantothenate to form 4-phosphopantothenoylcysteine. In the second step the latter compound is decarboxylated to form 4'-phosphopantotheine.</text>
</comment>
<feature type="domain" description="DNA/pantothenate metabolism flavoprotein C-terminal" evidence="6">
    <location>
        <begin position="197"/>
        <end position="408"/>
    </location>
</feature>
<dbReference type="InterPro" id="IPR005252">
    <property type="entry name" value="CoaBC"/>
</dbReference>
<evidence type="ECO:0000313" key="8">
    <source>
        <dbReference type="Proteomes" id="UP000501802"/>
    </source>
</evidence>
<dbReference type="KEGG" id="spib:G8759_16375"/>
<evidence type="ECO:0000256" key="3">
    <source>
        <dbReference type="HAMAP-Rule" id="MF_02225"/>
    </source>
</evidence>
<evidence type="ECO:0000256" key="4">
    <source>
        <dbReference type="RuleBase" id="RU364078"/>
    </source>
</evidence>
<evidence type="ECO:0000259" key="6">
    <source>
        <dbReference type="Pfam" id="PF04127"/>
    </source>
</evidence>
<comment type="caution">
    <text evidence="3">Lacks conserved residue(s) required for the propagation of feature annotation.</text>
</comment>
<comment type="cofactor">
    <cofactor evidence="3">
        <name>FMN</name>
        <dbReference type="ChEBI" id="CHEBI:58210"/>
    </cofactor>
    <text evidence="3">Binds 1 FMN per subunit.</text>
</comment>
<dbReference type="InterPro" id="IPR003382">
    <property type="entry name" value="Flavoprotein"/>
</dbReference>
<feature type="region of interest" description="Phosphopantothenate--cysteine ligase" evidence="3">
    <location>
        <begin position="202"/>
        <end position="412"/>
    </location>
</feature>
<dbReference type="EC" id="6.3.2.5" evidence="3"/>
<keyword evidence="3 4" id="KW-0285">Flavoprotein</keyword>
<feature type="region of interest" description="Phosphopantothenoylcysteine decarboxylase" evidence="3">
    <location>
        <begin position="1"/>
        <end position="201"/>
    </location>
</feature>
<dbReference type="EC" id="4.1.1.36" evidence="3"/>
<dbReference type="InterPro" id="IPR036551">
    <property type="entry name" value="Flavin_trans-like"/>
</dbReference>
<comment type="pathway">
    <text evidence="3 4">Cofactor biosynthesis; coenzyme A biosynthesis; CoA from (R)-pantothenate: step 2/5.</text>
</comment>
<dbReference type="InterPro" id="IPR007085">
    <property type="entry name" value="DNA/pantothenate-metab_flavo_C"/>
</dbReference>
<evidence type="ECO:0000313" key="7">
    <source>
        <dbReference type="EMBL" id="QIP14079.1"/>
    </source>
</evidence>
<dbReference type="PANTHER" id="PTHR14359:SF6">
    <property type="entry name" value="PHOSPHOPANTOTHENOYLCYSTEINE DECARBOXYLASE"/>
    <property type="match status" value="1"/>
</dbReference>
<comment type="similarity">
    <text evidence="3 4">In the C-terminal section; belongs to the PPC synthetase family.</text>
</comment>
<dbReference type="GO" id="GO:0046872">
    <property type="term" value="F:metal ion binding"/>
    <property type="evidence" value="ECO:0007669"/>
    <property type="project" value="UniProtKB-KW"/>
</dbReference>
<gene>
    <name evidence="3 7" type="primary">coaBC</name>
    <name evidence="7" type="ORF">G8759_16375</name>
</gene>
<comment type="cofactor">
    <cofactor evidence="3">
        <name>Mg(2+)</name>
        <dbReference type="ChEBI" id="CHEBI:18420"/>
    </cofactor>
</comment>
<feature type="binding site" evidence="3">
    <location>
        <position position="301"/>
    </location>
    <ligand>
        <name>CTP</name>
        <dbReference type="ChEBI" id="CHEBI:37563"/>
    </ligand>
</feature>
<dbReference type="PANTHER" id="PTHR14359">
    <property type="entry name" value="HOMO-OLIGOMERIC FLAVIN CONTAINING CYS DECARBOXYLASE FAMILY"/>
    <property type="match status" value="1"/>
</dbReference>
<comment type="function">
    <text evidence="4">Catalyzes two steps in the biosynthesis of coenzyme A. In the first step cysteine is conjugated to 4'-phosphopantothenate to form 4-phosphopantothenoylcysteine, in the latter compound is decarboxylated to form 4'-phosphopantotheine.</text>
</comment>
<dbReference type="SUPFAM" id="SSF102645">
    <property type="entry name" value="CoaB-like"/>
    <property type="match status" value="1"/>
</dbReference>
<dbReference type="InterPro" id="IPR035929">
    <property type="entry name" value="CoaB-like_sf"/>
</dbReference>
<dbReference type="NCBIfam" id="TIGR00521">
    <property type="entry name" value="coaBC_dfp"/>
    <property type="match status" value="1"/>
</dbReference>
<keyword evidence="3 4" id="KW-0288">FMN</keyword>
<protein>
    <recommendedName>
        <fullName evidence="3">Coenzyme A biosynthesis bifunctional protein CoaBC</fullName>
    </recommendedName>
    <alternativeName>
        <fullName evidence="3">DNA/pantothenate metabolism flavoprotein</fullName>
    </alternativeName>
    <alternativeName>
        <fullName evidence="3">Phosphopantothenoylcysteine synthetase/decarboxylase</fullName>
        <shortName evidence="3">PPCS-PPCDC</shortName>
    </alternativeName>
    <domain>
        <recommendedName>
            <fullName evidence="3">Phosphopantothenoylcysteine decarboxylase</fullName>
            <shortName evidence="3">PPC decarboxylase</shortName>
            <shortName evidence="3">PPC-DC</shortName>
            <ecNumber evidence="3">4.1.1.36</ecNumber>
        </recommendedName>
        <alternativeName>
            <fullName evidence="3">CoaC</fullName>
        </alternativeName>
    </domain>
    <domain>
        <recommendedName>
            <fullName evidence="3">Phosphopantothenate--cysteine ligase</fullName>
            <ecNumber evidence="3">6.3.2.5</ecNumber>
        </recommendedName>
        <alternativeName>
            <fullName evidence="3">CoaB</fullName>
        </alternativeName>
        <alternativeName>
            <fullName evidence="3">Phosphopantothenoylcysteine synthetase</fullName>
            <shortName evidence="3">PPC synthetase</shortName>
            <shortName evidence="3">PPC-S</shortName>
        </alternativeName>
    </domain>
</protein>
<dbReference type="AlphaFoldDB" id="A0A6G9AP12"/>
<evidence type="ECO:0000256" key="2">
    <source>
        <dbReference type="ARBA" id="ARBA00023239"/>
    </source>
</evidence>
<dbReference type="GO" id="GO:0010181">
    <property type="term" value="F:FMN binding"/>
    <property type="evidence" value="ECO:0007669"/>
    <property type="project" value="UniProtKB-UniRule"/>
</dbReference>
<dbReference type="Gene3D" id="3.40.50.1950">
    <property type="entry name" value="Flavin prenyltransferase-like"/>
    <property type="match status" value="1"/>
</dbReference>
<accession>A0A6G9AP12</accession>
<feature type="domain" description="Flavoprotein" evidence="5">
    <location>
        <begin position="4"/>
        <end position="173"/>
    </location>
</feature>
<evidence type="ECO:0000256" key="1">
    <source>
        <dbReference type="ARBA" id="ARBA00022793"/>
    </source>
</evidence>
<feature type="binding site" evidence="3">
    <location>
        <position position="336"/>
    </location>
    <ligand>
        <name>CTP</name>
        <dbReference type="ChEBI" id="CHEBI:37563"/>
    </ligand>
</feature>
<comment type="catalytic activity">
    <reaction evidence="3 4">
        <text>N-[(R)-4-phosphopantothenoyl]-L-cysteine + H(+) = (R)-4'-phosphopantetheine + CO2</text>
        <dbReference type="Rhea" id="RHEA:16793"/>
        <dbReference type="ChEBI" id="CHEBI:15378"/>
        <dbReference type="ChEBI" id="CHEBI:16526"/>
        <dbReference type="ChEBI" id="CHEBI:59458"/>
        <dbReference type="ChEBI" id="CHEBI:61723"/>
        <dbReference type="EC" id="4.1.1.36"/>
    </reaction>
</comment>
<dbReference type="SUPFAM" id="SSF52507">
    <property type="entry name" value="Homo-oligomeric flavin-containing Cys decarboxylases, HFCD"/>
    <property type="match status" value="1"/>
</dbReference>
<feature type="binding site" evidence="3">
    <location>
        <position position="291"/>
    </location>
    <ligand>
        <name>CTP</name>
        <dbReference type="ChEBI" id="CHEBI:37563"/>
    </ligand>
</feature>
<keyword evidence="8" id="KW-1185">Reference proteome</keyword>
<dbReference type="GO" id="GO:0015941">
    <property type="term" value="P:pantothenate catabolic process"/>
    <property type="evidence" value="ECO:0007669"/>
    <property type="project" value="InterPro"/>
</dbReference>
<evidence type="ECO:0000259" key="5">
    <source>
        <dbReference type="Pfam" id="PF02441"/>
    </source>
</evidence>